<dbReference type="InterPro" id="IPR046347">
    <property type="entry name" value="bZIP_sf"/>
</dbReference>
<comment type="caution">
    <text evidence="4">The sequence shown here is derived from an EMBL/GenBank/DDBJ whole genome shotgun (WGS) entry which is preliminary data.</text>
</comment>
<organism evidence="4 5">
    <name type="scientific">Linderina pennispora</name>
    <dbReference type="NCBI Taxonomy" id="61395"/>
    <lineage>
        <taxon>Eukaryota</taxon>
        <taxon>Fungi</taxon>
        <taxon>Fungi incertae sedis</taxon>
        <taxon>Zoopagomycota</taxon>
        <taxon>Kickxellomycotina</taxon>
        <taxon>Kickxellomycetes</taxon>
        <taxon>Kickxellales</taxon>
        <taxon>Kickxellaceae</taxon>
        <taxon>Linderina</taxon>
    </lineage>
</organism>
<dbReference type="SUPFAM" id="SSF57959">
    <property type="entry name" value="Leucine zipper domain"/>
    <property type="match status" value="1"/>
</dbReference>
<evidence type="ECO:0000259" key="3">
    <source>
        <dbReference type="PROSITE" id="PS50217"/>
    </source>
</evidence>
<feature type="compositionally biased region" description="Polar residues" evidence="2">
    <location>
        <begin position="1"/>
        <end position="32"/>
    </location>
</feature>
<dbReference type="Gene3D" id="1.20.5.170">
    <property type="match status" value="1"/>
</dbReference>
<dbReference type="EMBL" id="MCFD01000028">
    <property type="protein sequence ID" value="ORX65491.1"/>
    <property type="molecule type" value="Genomic_DNA"/>
</dbReference>
<keyword evidence="1" id="KW-0175">Coiled coil</keyword>
<dbReference type="AlphaFoldDB" id="A0A1Y1VW30"/>
<keyword evidence="5" id="KW-1185">Reference proteome</keyword>
<dbReference type="OrthoDB" id="5592115at2759"/>
<dbReference type="RefSeq" id="XP_040739668.1">
    <property type="nucleotide sequence ID" value="XM_040888850.1"/>
</dbReference>
<dbReference type="Pfam" id="PF07716">
    <property type="entry name" value="bZIP_2"/>
    <property type="match status" value="1"/>
</dbReference>
<dbReference type="InterPro" id="IPR004827">
    <property type="entry name" value="bZIP"/>
</dbReference>
<evidence type="ECO:0000313" key="5">
    <source>
        <dbReference type="Proteomes" id="UP000193922"/>
    </source>
</evidence>
<proteinExistence type="predicted"/>
<feature type="region of interest" description="Disordered" evidence="2">
    <location>
        <begin position="1"/>
        <end position="83"/>
    </location>
</feature>
<evidence type="ECO:0000256" key="2">
    <source>
        <dbReference type="SAM" id="MobiDB-lite"/>
    </source>
</evidence>
<dbReference type="GeneID" id="63805498"/>
<gene>
    <name evidence="4" type="ORF">DL89DRAFT_270914</name>
</gene>
<evidence type="ECO:0000313" key="4">
    <source>
        <dbReference type="EMBL" id="ORX65491.1"/>
    </source>
</evidence>
<dbReference type="Proteomes" id="UP000193922">
    <property type="component" value="Unassembled WGS sequence"/>
</dbReference>
<feature type="domain" description="BZIP" evidence="3">
    <location>
        <begin position="64"/>
        <end position="111"/>
    </location>
</feature>
<name>A0A1Y1VW30_9FUNG</name>
<feature type="coiled-coil region" evidence="1">
    <location>
        <begin position="84"/>
        <end position="118"/>
    </location>
</feature>
<accession>A0A1Y1VW30</accession>
<dbReference type="GO" id="GO:0003700">
    <property type="term" value="F:DNA-binding transcription factor activity"/>
    <property type="evidence" value="ECO:0007669"/>
    <property type="project" value="InterPro"/>
</dbReference>
<dbReference type="PROSITE" id="PS50217">
    <property type="entry name" value="BZIP"/>
    <property type="match status" value="1"/>
</dbReference>
<reference evidence="4 5" key="1">
    <citation type="submission" date="2016-07" db="EMBL/GenBank/DDBJ databases">
        <title>Pervasive Adenine N6-methylation of Active Genes in Fungi.</title>
        <authorList>
            <consortium name="DOE Joint Genome Institute"/>
            <person name="Mondo S.J."/>
            <person name="Dannebaum R.O."/>
            <person name="Kuo R.C."/>
            <person name="Labutti K."/>
            <person name="Haridas S."/>
            <person name="Kuo A."/>
            <person name="Salamov A."/>
            <person name="Ahrendt S.R."/>
            <person name="Lipzen A."/>
            <person name="Sullivan W."/>
            <person name="Andreopoulos W.B."/>
            <person name="Clum A."/>
            <person name="Lindquist E."/>
            <person name="Daum C."/>
            <person name="Ramamoorthy G.K."/>
            <person name="Gryganskyi A."/>
            <person name="Culley D."/>
            <person name="Magnuson J.K."/>
            <person name="James T.Y."/>
            <person name="O'Malley M.A."/>
            <person name="Stajich J.E."/>
            <person name="Spatafora J.W."/>
            <person name="Visel A."/>
            <person name="Grigoriev I.V."/>
        </authorList>
    </citation>
    <scope>NUCLEOTIDE SEQUENCE [LARGE SCALE GENOMIC DNA]</scope>
    <source>
        <strain evidence="4 5">ATCC 12442</strain>
    </source>
</reference>
<dbReference type="PROSITE" id="PS00036">
    <property type="entry name" value="BZIP_BASIC"/>
    <property type="match status" value="1"/>
</dbReference>
<sequence>MSLSRSPSQNSLENQQQQQKPGDTSGGATKSISYPRILPRGNPDEHRQAMAEEQEVQESQLISERRRRNTQAAARMRERQRQRERELIQRRNDLMGRVHQLEAELAAIREQRVASEASVTNQYDSVLQDLSKELENANSAMCAIVDEVEKLVDIVRSVDR</sequence>
<protein>
    <recommendedName>
        <fullName evidence="3">BZIP domain-containing protein</fullName>
    </recommendedName>
</protein>
<evidence type="ECO:0000256" key="1">
    <source>
        <dbReference type="SAM" id="Coils"/>
    </source>
</evidence>